<proteinExistence type="predicted"/>
<feature type="region of interest" description="Disordered" evidence="1">
    <location>
        <begin position="28"/>
        <end position="126"/>
    </location>
</feature>
<evidence type="ECO:0000256" key="1">
    <source>
        <dbReference type="SAM" id="MobiDB-lite"/>
    </source>
</evidence>
<dbReference type="Proteomes" id="UP001311232">
    <property type="component" value="Unassembled WGS sequence"/>
</dbReference>
<dbReference type="AlphaFoldDB" id="A0AAV9RK30"/>
<sequence length="126" mass="14268">MLVSGSMCCSPTELGPREFRWTTVNVKNCPPTRPRGRQFSLQFSRQASKASIRSLPSPKGLGRRRRVLGRHQSRRSPSPTTNTLQLPEADYNNEFQGTAVSEDNKTDEMNQNEELKDSQSESLEKK</sequence>
<reference evidence="2 3" key="1">
    <citation type="submission" date="2021-06" db="EMBL/GenBank/DDBJ databases">
        <authorList>
            <person name="Palmer J.M."/>
        </authorList>
    </citation>
    <scope>NUCLEOTIDE SEQUENCE [LARGE SCALE GENOMIC DNA]</scope>
    <source>
        <strain evidence="2 3">MEX-2019</strain>
        <tissue evidence="2">Muscle</tissue>
    </source>
</reference>
<protein>
    <submittedName>
        <fullName evidence="2">Uncharacterized protein</fullName>
    </submittedName>
</protein>
<gene>
    <name evidence="2" type="ORF">CRENBAI_011322</name>
</gene>
<feature type="compositionally biased region" description="Basic and acidic residues" evidence="1">
    <location>
        <begin position="102"/>
        <end position="126"/>
    </location>
</feature>
<feature type="compositionally biased region" description="Basic residues" evidence="1">
    <location>
        <begin position="61"/>
        <end position="74"/>
    </location>
</feature>
<accession>A0AAV9RK30</accession>
<comment type="caution">
    <text evidence="2">The sequence shown here is derived from an EMBL/GenBank/DDBJ whole genome shotgun (WGS) entry which is preliminary data.</text>
</comment>
<keyword evidence="3" id="KW-1185">Reference proteome</keyword>
<dbReference type="EMBL" id="JAHHUM010001751">
    <property type="protein sequence ID" value="KAK5609343.1"/>
    <property type="molecule type" value="Genomic_DNA"/>
</dbReference>
<evidence type="ECO:0000313" key="2">
    <source>
        <dbReference type="EMBL" id="KAK5609343.1"/>
    </source>
</evidence>
<name>A0AAV9RK30_9TELE</name>
<organism evidence="2 3">
    <name type="scientific">Crenichthys baileyi</name>
    <name type="common">White River springfish</name>
    <dbReference type="NCBI Taxonomy" id="28760"/>
    <lineage>
        <taxon>Eukaryota</taxon>
        <taxon>Metazoa</taxon>
        <taxon>Chordata</taxon>
        <taxon>Craniata</taxon>
        <taxon>Vertebrata</taxon>
        <taxon>Euteleostomi</taxon>
        <taxon>Actinopterygii</taxon>
        <taxon>Neopterygii</taxon>
        <taxon>Teleostei</taxon>
        <taxon>Neoteleostei</taxon>
        <taxon>Acanthomorphata</taxon>
        <taxon>Ovalentaria</taxon>
        <taxon>Atherinomorphae</taxon>
        <taxon>Cyprinodontiformes</taxon>
        <taxon>Goodeidae</taxon>
        <taxon>Crenichthys</taxon>
    </lineage>
</organism>
<evidence type="ECO:0000313" key="3">
    <source>
        <dbReference type="Proteomes" id="UP001311232"/>
    </source>
</evidence>
<feature type="compositionally biased region" description="Polar residues" evidence="1">
    <location>
        <begin position="39"/>
        <end position="51"/>
    </location>
</feature>